<feature type="transmembrane region" description="Helical" evidence="8">
    <location>
        <begin position="71"/>
        <end position="88"/>
    </location>
</feature>
<evidence type="ECO:0000256" key="5">
    <source>
        <dbReference type="ARBA" id="ARBA00022989"/>
    </source>
</evidence>
<evidence type="ECO:0000256" key="4">
    <source>
        <dbReference type="ARBA" id="ARBA00022692"/>
    </source>
</evidence>
<keyword evidence="4 8" id="KW-0812">Transmembrane</keyword>
<comment type="cofactor">
    <cofactor evidence="7">
        <name>Mg(2+)</name>
        <dbReference type="ChEBI" id="CHEBI:18420"/>
    </cofactor>
</comment>
<feature type="transmembrane region" description="Helical" evidence="8">
    <location>
        <begin position="6"/>
        <end position="27"/>
    </location>
</feature>
<feature type="transmembrane region" description="Helical" evidence="8">
    <location>
        <begin position="242"/>
        <end position="264"/>
    </location>
</feature>
<feature type="transmembrane region" description="Helical" evidence="8">
    <location>
        <begin position="100"/>
        <end position="122"/>
    </location>
</feature>
<dbReference type="GO" id="GO:0005886">
    <property type="term" value="C:plasma membrane"/>
    <property type="evidence" value="ECO:0007669"/>
    <property type="project" value="UniProtKB-SubCell"/>
</dbReference>
<evidence type="ECO:0000256" key="1">
    <source>
        <dbReference type="ARBA" id="ARBA00004651"/>
    </source>
</evidence>
<evidence type="ECO:0000313" key="10">
    <source>
        <dbReference type="Proteomes" id="UP000199337"/>
    </source>
</evidence>
<keyword evidence="2" id="KW-1003">Cell membrane</keyword>
<feature type="binding site" evidence="7">
    <location>
        <position position="151"/>
    </location>
    <ligand>
        <name>Mg(2+)</name>
        <dbReference type="ChEBI" id="CHEBI:18420"/>
    </ligand>
</feature>
<feature type="transmembrane region" description="Helical" evidence="8">
    <location>
        <begin position="48"/>
        <end position="65"/>
    </location>
</feature>
<keyword evidence="7" id="KW-0460">Magnesium</keyword>
<dbReference type="GO" id="GO:0044038">
    <property type="term" value="P:cell wall macromolecule biosynthetic process"/>
    <property type="evidence" value="ECO:0007669"/>
    <property type="project" value="TreeGrafter"/>
</dbReference>
<comment type="subcellular location">
    <subcellularLocation>
        <location evidence="1">Cell membrane</location>
        <topology evidence="1">Multi-pass membrane protein</topology>
    </subcellularLocation>
</comment>
<dbReference type="STRING" id="341036.SAMN05660649_03752"/>
<keyword evidence="5 8" id="KW-1133">Transmembrane helix</keyword>
<dbReference type="Pfam" id="PF00953">
    <property type="entry name" value="Glycos_transf_4"/>
    <property type="match status" value="1"/>
</dbReference>
<dbReference type="PROSITE" id="PS01348">
    <property type="entry name" value="MRAY_2"/>
    <property type="match status" value="1"/>
</dbReference>
<dbReference type="GO" id="GO:0071555">
    <property type="term" value="P:cell wall organization"/>
    <property type="evidence" value="ECO:0007669"/>
    <property type="project" value="TreeGrafter"/>
</dbReference>
<dbReference type="GO" id="GO:0009103">
    <property type="term" value="P:lipopolysaccharide biosynthetic process"/>
    <property type="evidence" value="ECO:0007669"/>
    <property type="project" value="TreeGrafter"/>
</dbReference>
<feature type="transmembrane region" description="Helical" evidence="8">
    <location>
        <begin position="296"/>
        <end position="316"/>
    </location>
</feature>
<organism evidence="9 10">
    <name type="scientific">Desulfotruncus arcticus DSM 17038</name>
    <dbReference type="NCBI Taxonomy" id="1121424"/>
    <lineage>
        <taxon>Bacteria</taxon>
        <taxon>Bacillati</taxon>
        <taxon>Bacillota</taxon>
        <taxon>Clostridia</taxon>
        <taxon>Eubacteriales</taxon>
        <taxon>Desulfallaceae</taxon>
        <taxon>Desulfotruncus</taxon>
    </lineage>
</organism>
<dbReference type="PANTHER" id="PTHR22926">
    <property type="entry name" value="PHOSPHO-N-ACETYLMURAMOYL-PENTAPEPTIDE-TRANSFERASE"/>
    <property type="match status" value="1"/>
</dbReference>
<dbReference type="InterPro" id="IPR000715">
    <property type="entry name" value="Glycosyl_transferase_4"/>
</dbReference>
<evidence type="ECO:0000313" key="9">
    <source>
        <dbReference type="EMBL" id="SFH07236.1"/>
    </source>
</evidence>
<evidence type="ECO:0000256" key="7">
    <source>
        <dbReference type="PIRSR" id="PIRSR600715-1"/>
    </source>
</evidence>
<feature type="transmembrane region" description="Helical" evidence="8">
    <location>
        <begin position="128"/>
        <end position="147"/>
    </location>
</feature>
<keyword evidence="6 8" id="KW-0472">Membrane</keyword>
<evidence type="ECO:0000256" key="6">
    <source>
        <dbReference type="ARBA" id="ARBA00023136"/>
    </source>
</evidence>
<dbReference type="PANTHER" id="PTHR22926:SF3">
    <property type="entry name" value="UNDECAPRENYL-PHOSPHATE ALPHA-N-ACETYLGLUCOSAMINYL 1-PHOSPHATE TRANSFERASE"/>
    <property type="match status" value="1"/>
</dbReference>
<evidence type="ECO:0000256" key="3">
    <source>
        <dbReference type="ARBA" id="ARBA00022679"/>
    </source>
</evidence>
<dbReference type="InterPro" id="IPR018480">
    <property type="entry name" value="PNAcMuramoyl-5peptid_Trfase_CS"/>
</dbReference>
<keyword evidence="7" id="KW-0479">Metal-binding</keyword>
<dbReference type="RefSeq" id="WP_238456543.1">
    <property type="nucleotide sequence ID" value="NZ_FOOX01000015.1"/>
</dbReference>
<dbReference type="GO" id="GO:0016780">
    <property type="term" value="F:phosphotransferase activity, for other substituted phosphate groups"/>
    <property type="evidence" value="ECO:0007669"/>
    <property type="project" value="InterPro"/>
</dbReference>
<dbReference type="AlphaFoldDB" id="A0A1I2X3G8"/>
<evidence type="ECO:0000256" key="2">
    <source>
        <dbReference type="ARBA" id="ARBA00022475"/>
    </source>
</evidence>
<name>A0A1I2X3G8_9FIRM</name>
<proteinExistence type="predicted"/>
<evidence type="ECO:0000256" key="8">
    <source>
        <dbReference type="SAM" id="Phobius"/>
    </source>
</evidence>
<feature type="binding site" evidence="7">
    <location>
        <position position="218"/>
    </location>
    <ligand>
        <name>Mg(2+)</name>
        <dbReference type="ChEBI" id="CHEBI:18420"/>
    </ligand>
</feature>
<sequence>MEKYIMPLIFALILGYAVTPAVKLIALKIGAIDRPDPRKVHKGLMPRMGGLAVYLAFTAAVLLSPARAYPVVWGLLAGATIIVALGILDDTRGLSPRMKLLGQILAAYVVTYFGIEVLYITNPLTGKMWMLGMLSVPLTLFWIVAVTNAVNLIDGLDGLAGGVSSIAALTMAAVAWTQWGSSGIAGMPDMVMLSLILVAATLGFLKHNFHPAKIFLGDTGSMFLGFSLAVMSIMSLTKSATAVSVIIPLVILGIPLLDTFFAIIRRFHKHQPIFQPDREHLHHQLMAMGLSHKQTVLVIYGLSAFLGINAVVLNLISSDQALVLLIVLAVVAIYSANRLGVLGGTSRAGFRTIKNLKRHKPSKM</sequence>
<reference evidence="10" key="1">
    <citation type="submission" date="2016-10" db="EMBL/GenBank/DDBJ databases">
        <authorList>
            <person name="Varghese N."/>
            <person name="Submissions S."/>
        </authorList>
    </citation>
    <scope>NUCLEOTIDE SEQUENCE [LARGE SCALE GENOMIC DNA]</scope>
    <source>
        <strain evidence="10">DSM 17038</strain>
    </source>
</reference>
<feature type="transmembrane region" description="Helical" evidence="8">
    <location>
        <begin position="214"/>
        <end position="236"/>
    </location>
</feature>
<feature type="transmembrane region" description="Helical" evidence="8">
    <location>
        <begin position="159"/>
        <end position="179"/>
    </location>
</feature>
<gene>
    <name evidence="9" type="ORF">SAMN05660649_03752</name>
</gene>
<feature type="transmembrane region" description="Helical" evidence="8">
    <location>
        <begin position="322"/>
        <end position="341"/>
    </location>
</feature>
<dbReference type="GO" id="GO:0046872">
    <property type="term" value="F:metal ion binding"/>
    <property type="evidence" value="ECO:0007669"/>
    <property type="project" value="UniProtKB-KW"/>
</dbReference>
<keyword evidence="10" id="KW-1185">Reference proteome</keyword>
<keyword evidence="3 9" id="KW-0808">Transferase</keyword>
<dbReference type="EMBL" id="FOOX01000015">
    <property type="protein sequence ID" value="SFH07236.1"/>
    <property type="molecule type" value="Genomic_DNA"/>
</dbReference>
<protein>
    <submittedName>
        <fullName evidence="9">UDP-GlcNAc:undecaprenyl-phosphate GlcNAc-1-phosphate transferase</fullName>
    </submittedName>
</protein>
<feature type="transmembrane region" description="Helical" evidence="8">
    <location>
        <begin position="185"/>
        <end position="205"/>
    </location>
</feature>
<accession>A0A1I2X3G8</accession>
<dbReference type="Proteomes" id="UP000199337">
    <property type="component" value="Unassembled WGS sequence"/>
</dbReference>
<dbReference type="CDD" id="cd06853">
    <property type="entry name" value="GT_WecA_like"/>
    <property type="match status" value="1"/>
</dbReference>